<dbReference type="Proteomes" id="UP000002071">
    <property type="component" value="Chromosome"/>
</dbReference>
<dbReference type="GeneID" id="8382747"/>
<evidence type="ECO:0000259" key="3">
    <source>
        <dbReference type="Pfam" id="PF00535"/>
    </source>
</evidence>
<feature type="region of interest" description="Disordered" evidence="1">
    <location>
        <begin position="318"/>
        <end position="410"/>
    </location>
</feature>
<keyword evidence="2" id="KW-0472">Membrane</keyword>
<dbReference type="OrthoDB" id="43988at2157"/>
<dbReference type="CAZy" id="GT2">
    <property type="family name" value="Glycosyltransferase Family 2"/>
</dbReference>
<gene>
    <name evidence="4" type="ordered locus">Huta_0480</name>
</gene>
<dbReference type="SUPFAM" id="SSF53448">
    <property type="entry name" value="Nucleotide-diphospho-sugar transferases"/>
    <property type="match status" value="1"/>
</dbReference>
<proteinExistence type="predicted"/>
<feature type="compositionally biased region" description="Low complexity" evidence="1">
    <location>
        <begin position="331"/>
        <end position="350"/>
    </location>
</feature>
<dbReference type="InterPro" id="IPR029044">
    <property type="entry name" value="Nucleotide-diphossugar_trans"/>
</dbReference>
<feature type="transmembrane region" description="Helical" evidence="2">
    <location>
        <begin position="290"/>
        <end position="310"/>
    </location>
</feature>
<organism evidence="4 5">
    <name type="scientific">Halorhabdus utahensis (strain DSM 12940 / JCM 11049 / AX-2)</name>
    <dbReference type="NCBI Taxonomy" id="519442"/>
    <lineage>
        <taxon>Archaea</taxon>
        <taxon>Methanobacteriati</taxon>
        <taxon>Methanobacteriota</taxon>
        <taxon>Stenosarchaea group</taxon>
        <taxon>Halobacteria</taxon>
        <taxon>Halobacteriales</taxon>
        <taxon>Haloarculaceae</taxon>
        <taxon>Halorhabdus</taxon>
    </lineage>
</organism>
<dbReference type="eggNOG" id="arCOG00896">
    <property type="taxonomic scope" value="Archaea"/>
</dbReference>
<dbReference type="PANTHER" id="PTHR48090:SF7">
    <property type="entry name" value="RFBJ PROTEIN"/>
    <property type="match status" value="1"/>
</dbReference>
<evidence type="ECO:0000256" key="1">
    <source>
        <dbReference type="SAM" id="MobiDB-lite"/>
    </source>
</evidence>
<evidence type="ECO:0000313" key="5">
    <source>
        <dbReference type="Proteomes" id="UP000002071"/>
    </source>
</evidence>
<dbReference type="InterPro" id="IPR001173">
    <property type="entry name" value="Glyco_trans_2-like"/>
</dbReference>
<feature type="compositionally biased region" description="Polar residues" evidence="1">
    <location>
        <begin position="352"/>
        <end position="361"/>
    </location>
</feature>
<dbReference type="InterPro" id="IPR050256">
    <property type="entry name" value="Glycosyltransferase_2"/>
</dbReference>
<evidence type="ECO:0000256" key="2">
    <source>
        <dbReference type="SAM" id="Phobius"/>
    </source>
</evidence>
<dbReference type="KEGG" id="hut:Huta_0480"/>
<feature type="compositionally biased region" description="Basic and acidic residues" evidence="1">
    <location>
        <begin position="370"/>
        <end position="393"/>
    </location>
</feature>
<keyword evidence="5" id="KW-1185">Reference proteome</keyword>
<keyword evidence="2" id="KW-1133">Transmembrane helix</keyword>
<dbReference type="EMBL" id="CP001687">
    <property type="protein sequence ID" value="ACV10667.1"/>
    <property type="molecule type" value="Genomic_DNA"/>
</dbReference>
<dbReference type="RefSeq" id="WP_015788248.1">
    <property type="nucleotide sequence ID" value="NC_013158.1"/>
</dbReference>
<dbReference type="CDD" id="cd04179">
    <property type="entry name" value="DPM_DPG-synthase_like"/>
    <property type="match status" value="1"/>
</dbReference>
<dbReference type="Pfam" id="PF00535">
    <property type="entry name" value="Glycos_transf_2"/>
    <property type="match status" value="1"/>
</dbReference>
<dbReference type="HOGENOM" id="CLU_033536_1_0_2"/>
<keyword evidence="2" id="KW-0812">Transmembrane</keyword>
<dbReference type="GO" id="GO:0016740">
    <property type="term" value="F:transferase activity"/>
    <property type="evidence" value="ECO:0007669"/>
    <property type="project" value="UniProtKB-KW"/>
</dbReference>
<protein>
    <submittedName>
        <fullName evidence="4">Glycosyl transferase family 2</fullName>
    </submittedName>
</protein>
<reference evidence="4 5" key="1">
    <citation type="journal article" date="2009" name="Stand. Genomic Sci.">
        <title>Complete genome sequence of Halorhabdus utahensis type strain (AX-2).</title>
        <authorList>
            <person name="Anderson I."/>
            <person name="Tindall B.J."/>
            <person name="Pomrenke H."/>
            <person name="Goker M."/>
            <person name="Lapidus A."/>
            <person name="Nolan M."/>
            <person name="Copeland A."/>
            <person name="Glavina Del Rio T."/>
            <person name="Chen F."/>
            <person name="Tice H."/>
            <person name="Cheng J.F."/>
            <person name="Lucas S."/>
            <person name="Chertkov O."/>
            <person name="Bruce D."/>
            <person name="Brettin T."/>
            <person name="Detter J.C."/>
            <person name="Han C."/>
            <person name="Goodwin L."/>
            <person name="Land M."/>
            <person name="Hauser L."/>
            <person name="Chang Y.J."/>
            <person name="Jeffries C.D."/>
            <person name="Pitluck S."/>
            <person name="Pati A."/>
            <person name="Mavromatis K."/>
            <person name="Ivanova N."/>
            <person name="Ovchinnikova G."/>
            <person name="Chen A."/>
            <person name="Palaniappan K."/>
            <person name="Chain P."/>
            <person name="Rohde M."/>
            <person name="Bristow J."/>
            <person name="Eisen J.A."/>
            <person name="Markowitz V."/>
            <person name="Hugenholtz P."/>
            <person name="Kyrpides N.C."/>
            <person name="Klenk H.P."/>
        </authorList>
    </citation>
    <scope>NUCLEOTIDE SEQUENCE [LARGE SCALE GENOMIC DNA]</scope>
    <source>
        <strain evidence="5">DSM 12940 / JCM 11049 / AX-2</strain>
    </source>
</reference>
<evidence type="ECO:0000313" key="4">
    <source>
        <dbReference type="EMBL" id="ACV10667.1"/>
    </source>
</evidence>
<sequence>MYREHTIAAVVPAYNEEGYVGDVIDGLPPFIDRAYVVDDGSTDDTWAEIRRHATERNDAHDGHFDRLIVPIQHDENRGVGGAIKTGYLRAREEEIDVTVVLGGDNQMDPRELTRYVDPIVDGIAEYTKGNRFARPEDRAAMPRFRLFGNVVLSYLTKIASGYWESMDSQNGYTAISLAALRETDIEGMYEYYGYCNDLLVRLNVAGVRIADVPRCSTFAYTDGWKSHIDYSEYIPRVSLMLLRDFCWRLREKYLLESYNPIAPLYLLGVGGLSTGLAGVFAALSRRTGTAGTWFLSALTGALVFLYAGILDRADNESLERQVEPASGAEGDQAAATDAPTAPDDPSAEPAQTDGSASVTPSNPHPDGGSDEVKYDGCDSGRFRNNRRRDDRGSAGDVETDDLTEEGDKHE</sequence>
<feature type="transmembrane region" description="Helical" evidence="2">
    <location>
        <begin position="264"/>
        <end position="283"/>
    </location>
</feature>
<dbReference type="STRING" id="519442.Huta_0480"/>
<accession>C7NS60</accession>
<dbReference type="AlphaFoldDB" id="C7NS60"/>
<keyword evidence="4" id="KW-0808">Transferase</keyword>
<dbReference type="Gene3D" id="3.90.550.10">
    <property type="entry name" value="Spore Coat Polysaccharide Biosynthesis Protein SpsA, Chain A"/>
    <property type="match status" value="1"/>
</dbReference>
<dbReference type="PANTHER" id="PTHR48090">
    <property type="entry name" value="UNDECAPRENYL-PHOSPHATE 4-DEOXY-4-FORMAMIDO-L-ARABINOSE TRANSFERASE-RELATED"/>
    <property type="match status" value="1"/>
</dbReference>
<name>C7NS60_HALUD</name>
<feature type="domain" description="Glycosyltransferase 2-like" evidence="3">
    <location>
        <begin position="10"/>
        <end position="180"/>
    </location>
</feature>